<protein>
    <recommendedName>
        <fullName evidence="3">Peptidase M12B propeptide domain-containing protein</fullName>
    </recommendedName>
</protein>
<dbReference type="Pfam" id="PF01562">
    <property type="entry name" value="Pep_M12B_propep"/>
    <property type="match status" value="1"/>
</dbReference>
<dbReference type="AlphaFoldDB" id="A0A7J7EY27"/>
<name>A0A7J7EY27_DICBM</name>
<evidence type="ECO:0000256" key="2">
    <source>
        <dbReference type="SAM" id="MobiDB-lite"/>
    </source>
</evidence>
<evidence type="ECO:0000313" key="5">
    <source>
        <dbReference type="Proteomes" id="UP000551758"/>
    </source>
</evidence>
<reference evidence="4 5" key="1">
    <citation type="journal article" date="2020" name="Mol. Biol. Evol.">
        <title>Interspecific Gene Flow and the Evolution of Specialization in Black and White Rhinoceros.</title>
        <authorList>
            <person name="Moodley Y."/>
            <person name="Westbury M.V."/>
            <person name="Russo I.M."/>
            <person name="Gopalakrishnan S."/>
            <person name="Rakotoarivelo A."/>
            <person name="Olsen R.A."/>
            <person name="Prost S."/>
            <person name="Tunstall T."/>
            <person name="Ryder O.A."/>
            <person name="Dalen L."/>
            <person name="Bruford M.W."/>
        </authorList>
    </citation>
    <scope>NUCLEOTIDE SEQUENCE [LARGE SCALE GENOMIC DNA]</scope>
    <source>
        <strain evidence="4">SBR-YM</strain>
        <tissue evidence="4">Skin</tissue>
    </source>
</reference>
<accession>A0A7J7EY27</accession>
<evidence type="ECO:0000256" key="1">
    <source>
        <dbReference type="ARBA" id="ARBA00023157"/>
    </source>
</evidence>
<keyword evidence="5" id="KW-1185">Reference proteome</keyword>
<evidence type="ECO:0000259" key="3">
    <source>
        <dbReference type="Pfam" id="PF01562"/>
    </source>
</evidence>
<sequence>MASEQSHVLPRTVGSRGGGRSDGAVPWGTVSSPRNPNPERGRGQSPWLAGSRRGTAGLRSGGSVNAPSWLEEGRGGGPLGHRAERILAVPVRTDAQGRLVSHVVSAMAQAGVRARRAAPVQTPGFPGGSEEDPGGRLFYNVTVFGRDLHLRLRPNARLVAPGATVEWQGESGSIRVEPLLGTCLYVGDVAGLAETSSVALSNCDGLRFPPREGPWNPFFAGHVQPAFLEDVGKPWSRSTAGSCGFTAYV</sequence>
<organism evidence="4 5">
    <name type="scientific">Diceros bicornis minor</name>
    <name type="common">South-central black rhinoceros</name>
    <dbReference type="NCBI Taxonomy" id="77932"/>
    <lineage>
        <taxon>Eukaryota</taxon>
        <taxon>Metazoa</taxon>
        <taxon>Chordata</taxon>
        <taxon>Craniata</taxon>
        <taxon>Vertebrata</taxon>
        <taxon>Euteleostomi</taxon>
        <taxon>Mammalia</taxon>
        <taxon>Eutheria</taxon>
        <taxon>Laurasiatheria</taxon>
        <taxon>Perissodactyla</taxon>
        <taxon>Rhinocerotidae</taxon>
        <taxon>Diceros</taxon>
    </lineage>
</organism>
<dbReference type="InterPro" id="IPR002870">
    <property type="entry name" value="Peptidase_M12B_N"/>
</dbReference>
<feature type="region of interest" description="Disordered" evidence="2">
    <location>
        <begin position="1"/>
        <end position="77"/>
    </location>
</feature>
<gene>
    <name evidence="4" type="ORF">HPG69_012079</name>
</gene>
<evidence type="ECO:0000313" key="4">
    <source>
        <dbReference type="EMBL" id="KAF5920597.1"/>
    </source>
</evidence>
<keyword evidence="1" id="KW-1015">Disulfide bond</keyword>
<dbReference type="EMBL" id="JACDTQ010001952">
    <property type="protein sequence ID" value="KAF5920597.1"/>
    <property type="molecule type" value="Genomic_DNA"/>
</dbReference>
<dbReference type="Proteomes" id="UP000551758">
    <property type="component" value="Unassembled WGS sequence"/>
</dbReference>
<proteinExistence type="predicted"/>
<comment type="caution">
    <text evidence="4">The sequence shown here is derived from an EMBL/GenBank/DDBJ whole genome shotgun (WGS) entry which is preliminary data.</text>
</comment>
<feature type="domain" description="Peptidase M12B propeptide" evidence="3">
    <location>
        <begin position="88"/>
        <end position="189"/>
    </location>
</feature>